<dbReference type="PANTHER" id="PTHR26450">
    <property type="entry name" value="OLFACTORY RECEPTOR 56B1-RELATED"/>
    <property type="match status" value="1"/>
</dbReference>
<evidence type="ECO:0000256" key="8">
    <source>
        <dbReference type="ARBA" id="ARBA00023040"/>
    </source>
</evidence>
<dbReference type="PRINTS" id="PR00237">
    <property type="entry name" value="GPCRRHODOPSN"/>
</dbReference>
<dbReference type="SUPFAM" id="SSF81321">
    <property type="entry name" value="Family A G protein-coupled receptor-like"/>
    <property type="match status" value="1"/>
</dbReference>
<keyword evidence="11" id="KW-0675">Receptor</keyword>
<evidence type="ECO:0000256" key="9">
    <source>
        <dbReference type="ARBA" id="ARBA00023136"/>
    </source>
</evidence>
<proteinExistence type="inferred from homology"/>
<evidence type="ECO:0000256" key="12">
    <source>
        <dbReference type="RuleBase" id="RU363047"/>
    </source>
</evidence>
<dbReference type="PRINTS" id="PR00245">
    <property type="entry name" value="OLFACTORYR"/>
</dbReference>
<feature type="transmembrane region" description="Helical" evidence="12">
    <location>
        <begin position="296"/>
        <end position="318"/>
    </location>
</feature>
<evidence type="ECO:0000256" key="5">
    <source>
        <dbReference type="ARBA" id="ARBA00022692"/>
    </source>
</evidence>
<feature type="transmembrane region" description="Helical" evidence="12">
    <location>
        <begin position="219"/>
        <end position="248"/>
    </location>
</feature>
<evidence type="ECO:0000256" key="2">
    <source>
        <dbReference type="ARBA" id="ARBA00003929"/>
    </source>
</evidence>
<evidence type="ECO:0000256" key="11">
    <source>
        <dbReference type="RuleBase" id="RU000688"/>
    </source>
</evidence>
<evidence type="ECO:0000256" key="7">
    <source>
        <dbReference type="ARBA" id="ARBA00022989"/>
    </source>
</evidence>
<keyword evidence="5 11" id="KW-0812">Transmembrane</keyword>
<dbReference type="Pfam" id="PF13853">
    <property type="entry name" value="7tm_4"/>
    <property type="match status" value="1"/>
</dbReference>
<keyword evidence="6 12" id="KW-0552">Olfaction</keyword>
<dbReference type="InterPro" id="IPR050402">
    <property type="entry name" value="OR51/52/56-like"/>
</dbReference>
<feature type="transmembrane region" description="Helical" evidence="12">
    <location>
        <begin position="49"/>
        <end position="71"/>
    </location>
</feature>
<evidence type="ECO:0000313" key="15">
    <source>
        <dbReference type="RefSeq" id="XP_004407637.1"/>
    </source>
</evidence>
<dbReference type="AlphaFoldDB" id="A0A9B0GWM4"/>
<dbReference type="FunFam" id="1.20.1070.10:FF:000006">
    <property type="entry name" value="Olfactory receptor"/>
    <property type="match status" value="1"/>
</dbReference>
<organism evidence="14 15">
    <name type="scientific">Odobenus rosmarus divergens</name>
    <name type="common">Pacific walrus</name>
    <dbReference type="NCBI Taxonomy" id="9708"/>
    <lineage>
        <taxon>Eukaryota</taxon>
        <taxon>Metazoa</taxon>
        <taxon>Chordata</taxon>
        <taxon>Craniata</taxon>
        <taxon>Vertebrata</taxon>
        <taxon>Euteleostomi</taxon>
        <taxon>Mammalia</taxon>
        <taxon>Eutheria</taxon>
        <taxon>Laurasiatheria</taxon>
        <taxon>Carnivora</taxon>
        <taxon>Caniformia</taxon>
        <taxon>Pinnipedia</taxon>
        <taxon>Odobenidae</taxon>
        <taxon>Odobenus</taxon>
    </lineage>
</organism>
<dbReference type="PROSITE" id="PS00237">
    <property type="entry name" value="G_PROTEIN_RECEP_F1_1"/>
    <property type="match status" value="1"/>
</dbReference>
<evidence type="ECO:0000313" key="14">
    <source>
        <dbReference type="Proteomes" id="UP000245340"/>
    </source>
</evidence>
<name>A0A9B0GWM4_ODORO</name>
<dbReference type="GO" id="GO:0004984">
    <property type="term" value="F:olfactory receptor activity"/>
    <property type="evidence" value="ECO:0007669"/>
    <property type="project" value="InterPro"/>
</dbReference>
<keyword evidence="9 12" id="KW-0472">Membrane</keyword>
<keyword evidence="10 11" id="KW-0807">Transducer</keyword>
<dbReference type="Gene3D" id="1.20.1070.10">
    <property type="entry name" value="Rhodopsin 7-helix transmembrane proteins"/>
    <property type="match status" value="1"/>
</dbReference>
<comment type="subcellular location">
    <subcellularLocation>
        <location evidence="12">Cell membrane</location>
        <topology evidence="12">Multi-pass membrane protein</topology>
    </subcellularLocation>
    <subcellularLocation>
        <location evidence="3">Membrane</location>
        <topology evidence="3">Multi-pass membrane protein</topology>
    </subcellularLocation>
</comment>
<dbReference type="RefSeq" id="XP_004407637.1">
    <property type="nucleotide sequence ID" value="XM_004407580.1"/>
</dbReference>
<sequence>MLSLQGYHPAWMGNTVETATIPPSSYNHTSPQDMWYVLTGIPGLEDSRAWISIPICSMYVLALIGNAFLIVTVTERSPHELMYILLPTLASADVLLSTATAPKMLAIFWFQSMDILFGCCVSQMFFVHFIFVAESAILLAMAFDRYVAICHPLRYTTILTSSVTGKIGITAVVRSFIICLPFIFLAHRLRYCGRNIIPHSYCEHMGIARLACDNIRVNIIYGLTVALLSTGLDIVFIIMSYTMILCTVFQIPSWAARFKALNTCASHIWVILMFFAPAFFSFFAHRFGGKTIPHHVHILVANLYVVVPPMLNPIIYGVKTKQIQDRVILLFSPIN</sequence>
<dbReference type="InterPro" id="IPR000725">
    <property type="entry name" value="Olfact_rcpt"/>
</dbReference>
<evidence type="ECO:0000256" key="1">
    <source>
        <dbReference type="ARBA" id="ARBA00002936"/>
    </source>
</evidence>
<evidence type="ECO:0000256" key="10">
    <source>
        <dbReference type="ARBA" id="ARBA00023224"/>
    </source>
</evidence>
<dbReference type="GO" id="GO:0004930">
    <property type="term" value="F:G protein-coupled receptor activity"/>
    <property type="evidence" value="ECO:0007669"/>
    <property type="project" value="UniProtKB-KW"/>
</dbReference>
<dbReference type="PROSITE" id="PS50262">
    <property type="entry name" value="G_PROTEIN_RECEP_F1_2"/>
    <property type="match status" value="1"/>
</dbReference>
<keyword evidence="14" id="KW-1185">Reference proteome</keyword>
<comment type="function">
    <text evidence="2">Putative odorant or sperm cell receptor.</text>
</comment>
<evidence type="ECO:0000256" key="4">
    <source>
        <dbReference type="ARBA" id="ARBA00022606"/>
    </source>
</evidence>
<dbReference type="PANTHER" id="PTHR26450:SF63">
    <property type="entry name" value="OLFACTORY RECEPTOR 52Z1P"/>
    <property type="match status" value="1"/>
</dbReference>
<evidence type="ECO:0000256" key="3">
    <source>
        <dbReference type="ARBA" id="ARBA00004141"/>
    </source>
</evidence>
<keyword evidence="7 12" id="KW-1133">Transmembrane helix</keyword>
<feature type="transmembrane region" description="Helical" evidence="12">
    <location>
        <begin position="83"/>
        <end position="109"/>
    </location>
</feature>
<dbReference type="InterPro" id="IPR000276">
    <property type="entry name" value="GPCR_Rhodpsn"/>
</dbReference>
<dbReference type="InterPro" id="IPR017452">
    <property type="entry name" value="GPCR_Rhodpsn_7TM"/>
</dbReference>
<feature type="domain" description="G-protein coupled receptors family 1 profile" evidence="13">
    <location>
        <begin position="65"/>
        <end position="316"/>
    </location>
</feature>
<gene>
    <name evidence="15" type="primary">LOC101384643</name>
</gene>
<comment type="similarity">
    <text evidence="11">Belongs to the G-protein coupled receptor 1 family.</text>
</comment>
<keyword evidence="8 11" id="KW-0297">G-protein coupled receptor</keyword>
<protein>
    <recommendedName>
        <fullName evidence="12">Olfactory receptor</fullName>
    </recommendedName>
</protein>
<reference evidence="15" key="1">
    <citation type="submission" date="2025-08" db="UniProtKB">
        <authorList>
            <consortium name="RefSeq"/>
        </authorList>
    </citation>
    <scope>IDENTIFICATION</scope>
</reference>
<evidence type="ECO:0000256" key="6">
    <source>
        <dbReference type="ARBA" id="ARBA00022725"/>
    </source>
</evidence>
<accession>A0A9B0GWM4</accession>
<feature type="transmembrane region" description="Helical" evidence="12">
    <location>
        <begin position="260"/>
        <end position="284"/>
    </location>
</feature>
<keyword evidence="12" id="KW-1003">Cell membrane</keyword>
<feature type="transmembrane region" description="Helical" evidence="12">
    <location>
        <begin position="115"/>
        <end position="143"/>
    </location>
</feature>
<dbReference type="GO" id="GO:0005886">
    <property type="term" value="C:plasma membrane"/>
    <property type="evidence" value="ECO:0007669"/>
    <property type="project" value="UniProtKB-SubCell"/>
</dbReference>
<feature type="transmembrane region" description="Helical" evidence="12">
    <location>
        <begin position="163"/>
        <end position="185"/>
    </location>
</feature>
<comment type="function">
    <text evidence="1">Odorant receptor.</text>
</comment>
<dbReference type="Proteomes" id="UP000245340">
    <property type="component" value="Unplaced"/>
</dbReference>
<evidence type="ECO:0000259" key="13">
    <source>
        <dbReference type="PROSITE" id="PS50262"/>
    </source>
</evidence>
<keyword evidence="4 12" id="KW-0716">Sensory transduction</keyword>